<keyword evidence="2" id="KW-1185">Reference proteome</keyword>
<proteinExistence type="predicted"/>
<dbReference type="EMBL" id="CM023481">
    <property type="protein sequence ID" value="KAH6946610.1"/>
    <property type="molecule type" value="Genomic_DNA"/>
</dbReference>
<protein>
    <submittedName>
        <fullName evidence="1">Uncharacterized protein</fullName>
    </submittedName>
</protein>
<evidence type="ECO:0000313" key="1">
    <source>
        <dbReference type="EMBL" id="KAH6946610.1"/>
    </source>
</evidence>
<gene>
    <name evidence="1" type="ORF">HPB50_014201</name>
</gene>
<dbReference type="Proteomes" id="UP000821845">
    <property type="component" value="Chromosome 1"/>
</dbReference>
<name>A0ACB7THU1_HYAAI</name>
<organism evidence="1 2">
    <name type="scientific">Hyalomma asiaticum</name>
    <name type="common">Tick</name>
    <dbReference type="NCBI Taxonomy" id="266040"/>
    <lineage>
        <taxon>Eukaryota</taxon>
        <taxon>Metazoa</taxon>
        <taxon>Ecdysozoa</taxon>
        <taxon>Arthropoda</taxon>
        <taxon>Chelicerata</taxon>
        <taxon>Arachnida</taxon>
        <taxon>Acari</taxon>
        <taxon>Parasitiformes</taxon>
        <taxon>Ixodida</taxon>
        <taxon>Ixodoidea</taxon>
        <taxon>Ixodidae</taxon>
        <taxon>Hyalomminae</taxon>
        <taxon>Hyalomma</taxon>
    </lineage>
</organism>
<comment type="caution">
    <text evidence="1">The sequence shown here is derived from an EMBL/GenBank/DDBJ whole genome shotgun (WGS) entry which is preliminary data.</text>
</comment>
<accession>A0ACB7THU1</accession>
<evidence type="ECO:0000313" key="2">
    <source>
        <dbReference type="Proteomes" id="UP000821845"/>
    </source>
</evidence>
<reference evidence="1" key="1">
    <citation type="submission" date="2020-05" db="EMBL/GenBank/DDBJ databases">
        <title>Large-scale comparative analyses of tick genomes elucidate their genetic diversity and vector capacities.</title>
        <authorList>
            <person name="Jia N."/>
            <person name="Wang J."/>
            <person name="Shi W."/>
            <person name="Du L."/>
            <person name="Sun Y."/>
            <person name="Zhan W."/>
            <person name="Jiang J."/>
            <person name="Wang Q."/>
            <person name="Zhang B."/>
            <person name="Ji P."/>
            <person name="Sakyi L.B."/>
            <person name="Cui X."/>
            <person name="Yuan T."/>
            <person name="Jiang B."/>
            <person name="Yang W."/>
            <person name="Lam T.T.-Y."/>
            <person name="Chang Q."/>
            <person name="Ding S."/>
            <person name="Wang X."/>
            <person name="Zhu J."/>
            <person name="Ruan X."/>
            <person name="Zhao L."/>
            <person name="Wei J."/>
            <person name="Que T."/>
            <person name="Du C."/>
            <person name="Cheng J."/>
            <person name="Dai P."/>
            <person name="Han X."/>
            <person name="Huang E."/>
            <person name="Gao Y."/>
            <person name="Liu J."/>
            <person name="Shao H."/>
            <person name="Ye R."/>
            <person name="Li L."/>
            <person name="Wei W."/>
            <person name="Wang X."/>
            <person name="Wang C."/>
            <person name="Yang T."/>
            <person name="Huo Q."/>
            <person name="Li W."/>
            <person name="Guo W."/>
            <person name="Chen H."/>
            <person name="Zhou L."/>
            <person name="Ni X."/>
            <person name="Tian J."/>
            <person name="Zhou Y."/>
            <person name="Sheng Y."/>
            <person name="Liu T."/>
            <person name="Pan Y."/>
            <person name="Xia L."/>
            <person name="Li J."/>
            <person name="Zhao F."/>
            <person name="Cao W."/>
        </authorList>
    </citation>
    <scope>NUCLEOTIDE SEQUENCE</scope>
    <source>
        <strain evidence="1">Hyas-2018</strain>
    </source>
</reference>
<sequence length="167" mass="19239">MVYTLLAGFCVLFSHKTAAIKVAVLLCAAVVLVSCRRRYRIRYLDADDVDDAPVVFRRGRSRDLLRDLEAVASGSDRPVYVIRRRKPKDRRLLGHSSRERVRFEEPPEDFDAEESRRPMPPLPGHDPFRPTFVVQGTYALHPRSQKLMPYEGEHPIPIPREVFSQIS</sequence>